<accession>A0A165I4L4</accession>
<sequence length="368" mass="41448">MPLRTSRDAPKFVSGNPTDVRRYFEDFEQCATAASLDDRDKISWVVRYPPGNVEETWTALPTYDGASYEAFKAEVLGLYPGATSDDRRYSRTDLELLVDRSSKIALKNRAQFGEYYREFNRISSWLVQKQKISKHEQSREFMRGFEPAFRERLIGRLQIKASDHYPEDPYEMKELLDASNWLLAGTSAEAPVVALSDVTSDTSMTLSTRVVKSEPEDRMLNMVAALTSAVTLLINGQQQANHQNIRMPTTAPPVNAPYNASNSAMSPMLPTVNQGPPSRPPGCIWCGESHYVAECQDVNEYIQKGLVMRNPDRRLCLPNGNYVPFRYQGVNLRERVLNWHAANPGNTQSDILARESQTKAPVALFAVS</sequence>
<gene>
    <name evidence="1" type="ORF">CALCODRAFT_534334</name>
</gene>
<feature type="non-terminal residue" evidence="1">
    <location>
        <position position="368"/>
    </location>
</feature>
<organism evidence="1 2">
    <name type="scientific">Calocera cornea HHB12733</name>
    <dbReference type="NCBI Taxonomy" id="1353952"/>
    <lineage>
        <taxon>Eukaryota</taxon>
        <taxon>Fungi</taxon>
        <taxon>Dikarya</taxon>
        <taxon>Basidiomycota</taxon>
        <taxon>Agaricomycotina</taxon>
        <taxon>Dacrymycetes</taxon>
        <taxon>Dacrymycetales</taxon>
        <taxon>Dacrymycetaceae</taxon>
        <taxon>Calocera</taxon>
    </lineage>
</organism>
<dbReference type="AlphaFoldDB" id="A0A165I4L4"/>
<keyword evidence="2" id="KW-1185">Reference proteome</keyword>
<evidence type="ECO:0000313" key="1">
    <source>
        <dbReference type="EMBL" id="KZT60123.1"/>
    </source>
</evidence>
<name>A0A165I4L4_9BASI</name>
<dbReference type="InParanoid" id="A0A165I4L4"/>
<dbReference type="EMBL" id="KV423934">
    <property type="protein sequence ID" value="KZT60123.1"/>
    <property type="molecule type" value="Genomic_DNA"/>
</dbReference>
<proteinExistence type="predicted"/>
<evidence type="ECO:0000313" key="2">
    <source>
        <dbReference type="Proteomes" id="UP000076842"/>
    </source>
</evidence>
<dbReference type="STRING" id="1353952.A0A165I4L4"/>
<reference evidence="1 2" key="1">
    <citation type="journal article" date="2016" name="Mol. Biol. Evol.">
        <title>Comparative Genomics of Early-Diverging Mushroom-Forming Fungi Provides Insights into the Origins of Lignocellulose Decay Capabilities.</title>
        <authorList>
            <person name="Nagy L.G."/>
            <person name="Riley R."/>
            <person name="Tritt A."/>
            <person name="Adam C."/>
            <person name="Daum C."/>
            <person name="Floudas D."/>
            <person name="Sun H."/>
            <person name="Yadav J.S."/>
            <person name="Pangilinan J."/>
            <person name="Larsson K.H."/>
            <person name="Matsuura K."/>
            <person name="Barry K."/>
            <person name="Labutti K."/>
            <person name="Kuo R."/>
            <person name="Ohm R.A."/>
            <person name="Bhattacharya S.S."/>
            <person name="Shirouzu T."/>
            <person name="Yoshinaga Y."/>
            <person name="Martin F.M."/>
            <person name="Grigoriev I.V."/>
            <person name="Hibbett D.S."/>
        </authorList>
    </citation>
    <scope>NUCLEOTIDE SEQUENCE [LARGE SCALE GENOMIC DNA]</scope>
    <source>
        <strain evidence="1 2">HHB12733</strain>
    </source>
</reference>
<protein>
    <submittedName>
        <fullName evidence="1">Uncharacterized protein</fullName>
    </submittedName>
</protein>
<dbReference type="OrthoDB" id="3260546at2759"/>
<dbReference type="Proteomes" id="UP000076842">
    <property type="component" value="Unassembled WGS sequence"/>
</dbReference>